<feature type="domain" description="Serpin" evidence="2">
    <location>
        <begin position="52"/>
        <end position="135"/>
    </location>
</feature>
<dbReference type="RefSeq" id="XP_012922101.1">
    <property type="nucleotide sequence ID" value="XM_013066647.2"/>
</dbReference>
<feature type="signal peptide" evidence="1">
    <location>
        <begin position="1"/>
        <end position="23"/>
    </location>
</feature>
<organism evidence="3 4">
    <name type="scientific">Heterocephalus glaber</name>
    <name type="common">Naked mole rat</name>
    <dbReference type="NCBI Taxonomy" id="10181"/>
    <lineage>
        <taxon>Eukaryota</taxon>
        <taxon>Metazoa</taxon>
        <taxon>Chordata</taxon>
        <taxon>Craniata</taxon>
        <taxon>Vertebrata</taxon>
        <taxon>Euteleostomi</taxon>
        <taxon>Mammalia</taxon>
        <taxon>Eutheria</taxon>
        <taxon>Euarchontoglires</taxon>
        <taxon>Glires</taxon>
        <taxon>Rodentia</taxon>
        <taxon>Hystricomorpha</taxon>
        <taxon>Bathyergidae</taxon>
        <taxon>Heterocephalus</taxon>
    </lineage>
</organism>
<feature type="chain" id="PRO_5043915374" evidence="1">
    <location>
        <begin position="24"/>
        <end position="202"/>
    </location>
</feature>
<dbReference type="KEGG" id="hgl:101720128"/>
<accession>A0AAX6QP15</accession>
<dbReference type="Proteomes" id="UP000694906">
    <property type="component" value="Unplaced"/>
</dbReference>
<evidence type="ECO:0000259" key="2">
    <source>
        <dbReference type="Pfam" id="PF00079"/>
    </source>
</evidence>
<dbReference type="GeneID" id="101720128"/>
<evidence type="ECO:0000313" key="3">
    <source>
        <dbReference type="Proteomes" id="UP000694906"/>
    </source>
</evidence>
<evidence type="ECO:0000313" key="4">
    <source>
        <dbReference type="RefSeq" id="XP_012922101.1"/>
    </source>
</evidence>
<dbReference type="SUPFAM" id="SSF56574">
    <property type="entry name" value="Serpins"/>
    <property type="match status" value="1"/>
</dbReference>
<protein>
    <submittedName>
        <fullName evidence="4">Serpin A13</fullName>
    </submittedName>
</protein>
<proteinExistence type="predicted"/>
<reference evidence="4" key="1">
    <citation type="submission" date="2025-08" db="UniProtKB">
        <authorList>
            <consortium name="RefSeq"/>
        </authorList>
    </citation>
    <scope>IDENTIFICATION</scope>
</reference>
<dbReference type="Pfam" id="PF00079">
    <property type="entry name" value="Serpin"/>
    <property type="match status" value="1"/>
</dbReference>
<dbReference type="InterPro" id="IPR042178">
    <property type="entry name" value="Serpin_sf_1"/>
</dbReference>
<dbReference type="Gene3D" id="3.30.497.10">
    <property type="entry name" value="Antithrombin, subunit I, domain 2"/>
    <property type="match status" value="1"/>
</dbReference>
<dbReference type="AlphaFoldDB" id="A0AAX6QP15"/>
<gene>
    <name evidence="4" type="primary">LOC101720128</name>
</gene>
<sequence length="202" mass="21859">MQSPQQWLLVTRLLAVAHQLALADGGDSGLLDPGPQDTPPGPALPCHKIAVSNIDFAFTLYRQLARDSPQENILLSPTSISMAVASISLRAPAASRERLLEPLGFNLTVVAEAKIQDGFRDLLLRLPVQGSRLLLSTGQHRSSSLGPGATQDLEEAWKHVDKHIDKQTQGKLGTWGKDLENETTEVLVNHVLLRGKGMLGVL</sequence>
<keyword evidence="3" id="KW-1185">Reference proteome</keyword>
<keyword evidence="1" id="KW-0732">Signal</keyword>
<dbReference type="InterPro" id="IPR023796">
    <property type="entry name" value="Serpin_dom"/>
</dbReference>
<evidence type="ECO:0000256" key="1">
    <source>
        <dbReference type="SAM" id="SignalP"/>
    </source>
</evidence>
<dbReference type="InterPro" id="IPR036186">
    <property type="entry name" value="Serpin_sf"/>
</dbReference>
<name>A0AAX6QP15_HETGA</name>